<dbReference type="PANTHER" id="PTHR42802">
    <property type="entry name" value="MONOOXYGENASE"/>
    <property type="match status" value="1"/>
</dbReference>
<keyword evidence="8" id="KW-0521">NADP</keyword>
<dbReference type="SUPFAM" id="SSF51905">
    <property type="entry name" value="FAD/NAD(P)-binding domain"/>
    <property type="match status" value="2"/>
</dbReference>
<evidence type="ECO:0000256" key="14">
    <source>
        <dbReference type="ARBA" id="ARBA00032738"/>
    </source>
</evidence>
<evidence type="ECO:0000256" key="15">
    <source>
        <dbReference type="ARBA" id="ARBA00048407"/>
    </source>
</evidence>
<keyword evidence="18" id="KW-1185">Reference proteome</keyword>
<evidence type="ECO:0000256" key="9">
    <source>
        <dbReference type="ARBA" id="ARBA00023002"/>
    </source>
</evidence>
<evidence type="ECO:0000256" key="13">
    <source>
        <dbReference type="ARBA" id="ARBA00032493"/>
    </source>
</evidence>
<keyword evidence="6" id="KW-0285">Flavoprotein</keyword>
<name>A0ABN2ACR7_9ACTN</name>
<comment type="caution">
    <text evidence="17">The sequence shown here is derived from an EMBL/GenBank/DDBJ whole genome shotgun (WGS) entry which is preliminary data.</text>
</comment>
<organism evidence="17 18">
    <name type="scientific">Nocardioides humi</name>
    <dbReference type="NCBI Taxonomy" id="449461"/>
    <lineage>
        <taxon>Bacteria</taxon>
        <taxon>Bacillati</taxon>
        <taxon>Actinomycetota</taxon>
        <taxon>Actinomycetes</taxon>
        <taxon>Propionibacteriales</taxon>
        <taxon>Nocardioidaceae</taxon>
        <taxon>Nocardioides</taxon>
    </lineage>
</organism>
<evidence type="ECO:0000256" key="8">
    <source>
        <dbReference type="ARBA" id="ARBA00022857"/>
    </source>
</evidence>
<dbReference type="EMBL" id="BAAAOR010000014">
    <property type="protein sequence ID" value="GAA1514658.1"/>
    <property type="molecule type" value="Genomic_DNA"/>
</dbReference>
<keyword evidence="9" id="KW-0560">Oxidoreductase</keyword>
<feature type="region of interest" description="Disordered" evidence="16">
    <location>
        <begin position="1"/>
        <end position="21"/>
    </location>
</feature>
<feature type="compositionally biased region" description="Basic and acidic residues" evidence="16">
    <location>
        <begin position="7"/>
        <end position="21"/>
    </location>
</feature>
<keyword evidence="10 17" id="KW-0503">Monooxygenase</keyword>
<evidence type="ECO:0000256" key="1">
    <source>
        <dbReference type="ARBA" id="ARBA00001974"/>
    </source>
</evidence>
<accession>A0ABN2ACR7</accession>
<evidence type="ECO:0000256" key="7">
    <source>
        <dbReference type="ARBA" id="ARBA00022827"/>
    </source>
</evidence>
<evidence type="ECO:0000256" key="2">
    <source>
        <dbReference type="ARBA" id="ARBA00004924"/>
    </source>
</evidence>
<evidence type="ECO:0000256" key="5">
    <source>
        <dbReference type="ARBA" id="ARBA00016406"/>
    </source>
</evidence>
<sequence>MSLIDVTRPDARSSRPSAGDHEQVDVLGIGFGPSNMALAVALDELPDGERPTAVFLERQPTSAWHRHMLFEDASMQVAFAKDLVTFRNPQSRFSFLQYLVDHDRIADFFNRGSMLPLRTEFSAYLQWAAAQLDDYVRYDSTVVGIEPLEDDGVVTGFRVDAEVRGVRQQYVARDVVLAAGLQPQLPAGAEPGPRVWHTAEFLARVAELPAEGVTELAVVGGGQSAAEAVLYLHAAYPGATIHCVHSGYGYVTSDMTPYANRIFDPSAVDDYFFAPAENRRELFERHHTTNYSAVNPNTIDRIFDADYADRCAGRQRLVWHKASRLTELRADRDGVDLGISSLLTGGDVSVRVDAVVCGTGYRALDPSTLVAGHERLLVRDEDGRPLANRDYSAVLAPESRARLFLVGQTNHTHGISSTLLSNVAVRAGELADTIREAATVRTGGAG</sequence>
<evidence type="ECO:0000256" key="4">
    <source>
        <dbReference type="ARBA" id="ARBA00013076"/>
    </source>
</evidence>
<protein>
    <recommendedName>
        <fullName evidence="5">L-lysine N6-monooxygenase MbtG</fullName>
        <ecNumber evidence="4">1.14.13.59</ecNumber>
    </recommendedName>
    <alternativeName>
        <fullName evidence="14">Lysine 6-N-hydroxylase</fullName>
    </alternativeName>
    <alternativeName>
        <fullName evidence="13">Lysine N6-hydroxylase</fullName>
    </alternativeName>
    <alternativeName>
        <fullName evidence="11">Lysine-N-oxygenase</fullName>
    </alternativeName>
    <alternativeName>
        <fullName evidence="12">Mycobactin synthase protein G</fullName>
    </alternativeName>
</protein>
<dbReference type="InterPro" id="IPR025700">
    <property type="entry name" value="Lys/Orn_oxygenase"/>
</dbReference>
<dbReference type="Gene3D" id="3.50.50.60">
    <property type="entry name" value="FAD/NAD(P)-binding domain"/>
    <property type="match status" value="1"/>
</dbReference>
<dbReference type="EC" id="1.14.13.59" evidence="4"/>
<evidence type="ECO:0000256" key="11">
    <source>
        <dbReference type="ARBA" id="ARBA00029939"/>
    </source>
</evidence>
<evidence type="ECO:0000313" key="18">
    <source>
        <dbReference type="Proteomes" id="UP001500842"/>
    </source>
</evidence>
<keyword evidence="7" id="KW-0274">FAD</keyword>
<reference evidence="17 18" key="1">
    <citation type="journal article" date="2019" name="Int. J. Syst. Evol. Microbiol.">
        <title>The Global Catalogue of Microorganisms (GCM) 10K type strain sequencing project: providing services to taxonomists for standard genome sequencing and annotation.</title>
        <authorList>
            <consortium name="The Broad Institute Genomics Platform"/>
            <consortium name="The Broad Institute Genome Sequencing Center for Infectious Disease"/>
            <person name="Wu L."/>
            <person name="Ma J."/>
        </authorList>
    </citation>
    <scope>NUCLEOTIDE SEQUENCE [LARGE SCALE GENOMIC DNA]</scope>
    <source>
        <strain evidence="17 18">JCM 14942</strain>
    </source>
</reference>
<dbReference type="Proteomes" id="UP001500842">
    <property type="component" value="Unassembled WGS sequence"/>
</dbReference>
<dbReference type="PRINTS" id="PR00368">
    <property type="entry name" value="FADPNR"/>
</dbReference>
<evidence type="ECO:0000256" key="16">
    <source>
        <dbReference type="SAM" id="MobiDB-lite"/>
    </source>
</evidence>
<dbReference type="PANTHER" id="PTHR42802:SF1">
    <property type="entry name" value="L-ORNITHINE N(5)-MONOOXYGENASE"/>
    <property type="match status" value="1"/>
</dbReference>
<evidence type="ECO:0000313" key="17">
    <source>
        <dbReference type="EMBL" id="GAA1514658.1"/>
    </source>
</evidence>
<gene>
    <name evidence="17" type="ORF">GCM10009788_18820</name>
</gene>
<dbReference type="GO" id="GO:0004497">
    <property type="term" value="F:monooxygenase activity"/>
    <property type="evidence" value="ECO:0007669"/>
    <property type="project" value="UniProtKB-KW"/>
</dbReference>
<proteinExistence type="inferred from homology"/>
<comment type="catalytic activity">
    <reaction evidence="15">
        <text>L-lysine + NADPH + O2 = N(6)-hydroxy-L-lysine + NADP(+) + H2O</text>
        <dbReference type="Rhea" id="RHEA:23228"/>
        <dbReference type="ChEBI" id="CHEBI:15377"/>
        <dbReference type="ChEBI" id="CHEBI:15379"/>
        <dbReference type="ChEBI" id="CHEBI:32551"/>
        <dbReference type="ChEBI" id="CHEBI:57783"/>
        <dbReference type="ChEBI" id="CHEBI:57820"/>
        <dbReference type="ChEBI" id="CHEBI:58349"/>
        <dbReference type="EC" id="1.14.13.59"/>
    </reaction>
</comment>
<dbReference type="InterPro" id="IPR036188">
    <property type="entry name" value="FAD/NAD-bd_sf"/>
</dbReference>
<dbReference type="Pfam" id="PF13434">
    <property type="entry name" value="Lys_Orn_oxgnase"/>
    <property type="match status" value="1"/>
</dbReference>
<evidence type="ECO:0000256" key="10">
    <source>
        <dbReference type="ARBA" id="ARBA00023033"/>
    </source>
</evidence>
<evidence type="ECO:0000256" key="3">
    <source>
        <dbReference type="ARBA" id="ARBA00007588"/>
    </source>
</evidence>
<evidence type="ECO:0000256" key="6">
    <source>
        <dbReference type="ARBA" id="ARBA00022630"/>
    </source>
</evidence>
<dbReference type="RefSeq" id="WP_219996048.1">
    <property type="nucleotide sequence ID" value="NZ_BAAAOR010000014.1"/>
</dbReference>
<comment type="cofactor">
    <cofactor evidence="1">
        <name>FAD</name>
        <dbReference type="ChEBI" id="CHEBI:57692"/>
    </cofactor>
</comment>
<evidence type="ECO:0000256" key="12">
    <source>
        <dbReference type="ARBA" id="ARBA00031158"/>
    </source>
</evidence>
<comment type="similarity">
    <text evidence="3">Belongs to the lysine N(6)-hydroxylase/L-ornithine N(5)-oxygenase family.</text>
</comment>
<comment type="pathway">
    <text evidence="2">Siderophore biosynthesis.</text>
</comment>